<name>A0A2W2EYM0_9ACTN</name>
<protein>
    <recommendedName>
        <fullName evidence="3">histidine kinase</fullName>
        <ecNumber evidence="3">2.7.13.3</ecNumber>
    </recommendedName>
</protein>
<organism evidence="16 17">
    <name type="scientific">Nonomuraea aridisoli</name>
    <dbReference type="NCBI Taxonomy" id="2070368"/>
    <lineage>
        <taxon>Bacteria</taxon>
        <taxon>Bacillati</taxon>
        <taxon>Actinomycetota</taxon>
        <taxon>Actinomycetes</taxon>
        <taxon>Streptosporangiales</taxon>
        <taxon>Streptosporangiaceae</taxon>
        <taxon>Nonomuraea</taxon>
    </lineage>
</organism>
<dbReference type="InterPro" id="IPR050980">
    <property type="entry name" value="2C_sensor_his_kinase"/>
</dbReference>
<dbReference type="InterPro" id="IPR036890">
    <property type="entry name" value="HATPase_C_sf"/>
</dbReference>
<accession>A0A2W2EYM0</accession>
<feature type="transmembrane region" description="Helical" evidence="13">
    <location>
        <begin position="356"/>
        <end position="380"/>
    </location>
</feature>
<evidence type="ECO:0000256" key="2">
    <source>
        <dbReference type="ARBA" id="ARBA00004370"/>
    </source>
</evidence>
<evidence type="ECO:0000256" key="9">
    <source>
        <dbReference type="ARBA" id="ARBA00022840"/>
    </source>
</evidence>
<evidence type="ECO:0000256" key="5">
    <source>
        <dbReference type="ARBA" id="ARBA00022679"/>
    </source>
</evidence>
<dbReference type="SMART" id="SM00387">
    <property type="entry name" value="HATPase_c"/>
    <property type="match status" value="1"/>
</dbReference>
<dbReference type="InterPro" id="IPR013587">
    <property type="entry name" value="Nitrate/nitrite_sensing"/>
</dbReference>
<dbReference type="GO" id="GO:0005524">
    <property type="term" value="F:ATP binding"/>
    <property type="evidence" value="ECO:0007669"/>
    <property type="project" value="UniProtKB-KW"/>
</dbReference>
<feature type="transmembrane region" description="Helical" evidence="13">
    <location>
        <begin position="51"/>
        <end position="70"/>
    </location>
</feature>
<keyword evidence="6 13" id="KW-0812">Transmembrane</keyword>
<reference evidence="16 17" key="1">
    <citation type="submission" date="2018-01" db="EMBL/GenBank/DDBJ databases">
        <title>Draft genome sequence of Nonomuraea sp. KC333.</title>
        <authorList>
            <person name="Sahin N."/>
            <person name="Saygin H."/>
            <person name="Ay H."/>
        </authorList>
    </citation>
    <scope>NUCLEOTIDE SEQUENCE [LARGE SCALE GENOMIC DNA]</scope>
    <source>
        <strain evidence="16 17">KC333</strain>
    </source>
</reference>
<gene>
    <name evidence="16" type="ORF">C1J01_14375</name>
</gene>
<dbReference type="InterPro" id="IPR003660">
    <property type="entry name" value="HAMP_dom"/>
</dbReference>
<feature type="domain" description="HAMP" evidence="14">
    <location>
        <begin position="380"/>
        <end position="450"/>
    </location>
</feature>
<evidence type="ECO:0000256" key="1">
    <source>
        <dbReference type="ARBA" id="ARBA00000085"/>
    </source>
</evidence>
<proteinExistence type="predicted"/>
<dbReference type="EMBL" id="POUD01000049">
    <property type="protein sequence ID" value="PZG18660.1"/>
    <property type="molecule type" value="Genomic_DNA"/>
</dbReference>
<dbReference type="Gene3D" id="3.30.565.10">
    <property type="entry name" value="Histidine kinase-like ATPase, C-terminal domain"/>
    <property type="match status" value="1"/>
</dbReference>
<evidence type="ECO:0000256" key="7">
    <source>
        <dbReference type="ARBA" id="ARBA00022741"/>
    </source>
</evidence>
<feature type="domain" description="Histidine kinase/HSP90-like ATPase" evidence="15">
    <location>
        <begin position="562"/>
        <end position="673"/>
    </location>
</feature>
<dbReference type="GO" id="GO:0016020">
    <property type="term" value="C:membrane"/>
    <property type="evidence" value="ECO:0007669"/>
    <property type="project" value="UniProtKB-SubCell"/>
</dbReference>
<evidence type="ECO:0000256" key="8">
    <source>
        <dbReference type="ARBA" id="ARBA00022777"/>
    </source>
</evidence>
<dbReference type="SUPFAM" id="SSF55874">
    <property type="entry name" value="ATPase domain of HSP90 chaperone/DNA topoisomerase II/histidine kinase"/>
    <property type="match status" value="1"/>
</dbReference>
<keyword evidence="4" id="KW-0597">Phosphoprotein</keyword>
<sequence>MPPVTTTTTDPGRGSAPDVPEQVLGGEPPTTRSPRSGSPFALRNWRVRTRLIALIAIPTIVAVILGALRVTTSIASAQQYQVIGEVGGLIAQLGDLSRDLGLERDLAGRYVVSGRRPAEKQKLASQQGVVDASVSRTLEAAKVTGPSLSDLGRRTLDRIEVRLGQLKSLRLTVEGSQLPPLPTVEKYSEVIADMLQLYDELAQGSTDEQLASTAAALRSIARAEEEASKQRALLTIALVRGGFEQPEFDAFVDARARRESERAAFNAVATASQRQFHDNTVASQKIGRAEFYISRAVMLHNNGQPLRRLDNATARDADRWFESITDTVDKLHQVQKTLSDQVATRSADVASADRQLAAVNIGVVVLLLLLVLAITALMASSLVRPLRRLRGDALKIAGQTLPDLVRQLRTTDVAPEQLQVPPIDIDSRDEIGEVARAFDEVHREAVRLAGEESRLRSNVNAMFVNLSRRSQTLVERQITLIDGLEQGEQDEQRLANLFKLDHLATRMRRNSENLLVLAGQEPPRRWSQPVKLVDVARASLSEVENYERVVLEVPEGVSIAGQAVNDVIHLIAELVENALSFSPRETRVPVSGSRIDGGGIMLSITDSGIGMTQEELAQANERLSGSAAVDVSVSRRMGLFVVARLAHRHGIRVQLRPHGSGGLTAMVLIPESLLGTQAPSFAGSGAAGTAGVREGAFSAPAPAPAPAPAATPWPASGYQPGPGHPSYPSYPSTDAFPSGSWPATPAWSGGEPTGGNGWTTSDSAHDVWVSARGPAAGDTGLPTRGDVSDETSPWMRPREQPPSPPARNRFDFPENEAAVTGPMPAVPPAATGDEYLPIFASVESAWFEHGAEPNATWGSSKADEGWSAAKAVVEPVRDGSTAAGLPKRVPKANLVPGSADTVSAPKGVAPMPAVSPDRVRNRLSSFQQGFRAARDDISEGRTYGSGPRSDSREEGA</sequence>
<dbReference type="Pfam" id="PF08376">
    <property type="entry name" value="NIT"/>
    <property type="match status" value="1"/>
</dbReference>
<keyword evidence="8" id="KW-0418">Kinase</keyword>
<keyword evidence="7" id="KW-0547">Nucleotide-binding</keyword>
<dbReference type="OrthoDB" id="3845898at2"/>
<comment type="subcellular location">
    <subcellularLocation>
        <location evidence="2">Membrane</location>
    </subcellularLocation>
</comment>
<evidence type="ECO:0000256" key="11">
    <source>
        <dbReference type="ARBA" id="ARBA00023012"/>
    </source>
</evidence>
<comment type="caution">
    <text evidence="16">The sequence shown here is derived from an EMBL/GenBank/DDBJ whole genome shotgun (WGS) entry which is preliminary data.</text>
</comment>
<dbReference type="Gene3D" id="6.10.340.10">
    <property type="match status" value="1"/>
</dbReference>
<keyword evidence="11" id="KW-0902">Two-component regulatory system</keyword>
<dbReference type="EC" id="2.7.13.3" evidence="3"/>
<feature type="region of interest" description="Disordered" evidence="12">
    <location>
        <begin position="881"/>
        <end position="956"/>
    </location>
</feature>
<evidence type="ECO:0000313" key="16">
    <source>
        <dbReference type="EMBL" id="PZG18660.1"/>
    </source>
</evidence>
<feature type="compositionally biased region" description="Low complexity" evidence="12">
    <location>
        <begin position="712"/>
        <end position="732"/>
    </location>
</feature>
<evidence type="ECO:0000259" key="15">
    <source>
        <dbReference type="SMART" id="SM00387"/>
    </source>
</evidence>
<keyword evidence="5" id="KW-0808">Transferase</keyword>
<evidence type="ECO:0000256" key="3">
    <source>
        <dbReference type="ARBA" id="ARBA00012438"/>
    </source>
</evidence>
<evidence type="ECO:0000256" key="6">
    <source>
        <dbReference type="ARBA" id="ARBA00022692"/>
    </source>
</evidence>
<feature type="region of interest" description="Disordered" evidence="12">
    <location>
        <begin position="1"/>
        <end position="39"/>
    </location>
</feature>
<evidence type="ECO:0000256" key="4">
    <source>
        <dbReference type="ARBA" id="ARBA00022553"/>
    </source>
</evidence>
<keyword evidence="13" id="KW-0472">Membrane</keyword>
<feature type="compositionally biased region" description="Polar residues" evidence="12">
    <location>
        <begin position="1"/>
        <end position="10"/>
    </location>
</feature>
<evidence type="ECO:0000256" key="13">
    <source>
        <dbReference type="SAM" id="Phobius"/>
    </source>
</evidence>
<evidence type="ECO:0000313" key="17">
    <source>
        <dbReference type="Proteomes" id="UP000249304"/>
    </source>
</evidence>
<dbReference type="Pfam" id="PF02518">
    <property type="entry name" value="HATPase_c"/>
    <property type="match status" value="1"/>
</dbReference>
<dbReference type="PANTHER" id="PTHR44936:SF9">
    <property type="entry name" value="SENSOR PROTEIN CREC"/>
    <property type="match status" value="1"/>
</dbReference>
<dbReference type="CDD" id="cd06225">
    <property type="entry name" value="HAMP"/>
    <property type="match status" value="1"/>
</dbReference>
<feature type="compositionally biased region" description="Low complexity" evidence="12">
    <location>
        <begin position="28"/>
        <end position="39"/>
    </location>
</feature>
<comment type="catalytic activity">
    <reaction evidence="1">
        <text>ATP + protein L-histidine = ADP + protein N-phospho-L-histidine.</text>
        <dbReference type="EC" id="2.7.13.3"/>
    </reaction>
</comment>
<dbReference type="SMART" id="SM00304">
    <property type="entry name" value="HAMP"/>
    <property type="match status" value="1"/>
</dbReference>
<feature type="region of interest" description="Disordered" evidence="12">
    <location>
        <begin position="697"/>
        <end position="807"/>
    </location>
</feature>
<dbReference type="AlphaFoldDB" id="A0A2W2EYM0"/>
<keyword evidence="9" id="KW-0067">ATP-binding</keyword>
<keyword evidence="10 13" id="KW-1133">Transmembrane helix</keyword>
<dbReference type="GO" id="GO:0000160">
    <property type="term" value="P:phosphorelay signal transduction system"/>
    <property type="evidence" value="ECO:0007669"/>
    <property type="project" value="UniProtKB-KW"/>
</dbReference>
<evidence type="ECO:0000259" key="14">
    <source>
        <dbReference type="SMART" id="SM00304"/>
    </source>
</evidence>
<dbReference type="InterPro" id="IPR003594">
    <property type="entry name" value="HATPase_dom"/>
</dbReference>
<dbReference type="Pfam" id="PF00672">
    <property type="entry name" value="HAMP"/>
    <property type="match status" value="1"/>
</dbReference>
<feature type="compositionally biased region" description="Pro residues" evidence="12">
    <location>
        <begin position="701"/>
        <end position="711"/>
    </location>
</feature>
<evidence type="ECO:0000256" key="12">
    <source>
        <dbReference type="SAM" id="MobiDB-lite"/>
    </source>
</evidence>
<keyword evidence="17" id="KW-1185">Reference proteome</keyword>
<dbReference type="PANTHER" id="PTHR44936">
    <property type="entry name" value="SENSOR PROTEIN CREC"/>
    <property type="match status" value="1"/>
</dbReference>
<dbReference type="GO" id="GO:0004673">
    <property type="term" value="F:protein histidine kinase activity"/>
    <property type="evidence" value="ECO:0007669"/>
    <property type="project" value="UniProtKB-EC"/>
</dbReference>
<dbReference type="Proteomes" id="UP000249304">
    <property type="component" value="Unassembled WGS sequence"/>
</dbReference>
<evidence type="ECO:0000256" key="10">
    <source>
        <dbReference type="ARBA" id="ARBA00022989"/>
    </source>
</evidence>